<protein>
    <submittedName>
        <fullName evidence="6">Transcriptional regulator, AraC family</fullName>
    </submittedName>
</protein>
<dbReference type="SUPFAM" id="SSF46689">
    <property type="entry name" value="Homeodomain-like"/>
    <property type="match status" value="2"/>
</dbReference>
<dbReference type="PROSITE" id="PS01124">
    <property type="entry name" value="HTH_ARAC_FAMILY_2"/>
    <property type="match status" value="1"/>
</dbReference>
<reference evidence="7 8" key="1">
    <citation type="submission" date="2018-01" db="EMBL/GenBank/DDBJ databases">
        <authorList>
            <person name="Clerissi C."/>
        </authorList>
    </citation>
    <scope>NUCLEOTIDE SEQUENCE [LARGE SCALE GENOMIC DNA]</scope>
    <source>
        <strain evidence="5">Cupriavidus taiwanensis STM 6082</strain>
        <strain evidence="6">Cupriavidus taiwanensis STM 6160</strain>
    </source>
</reference>
<keyword evidence="2" id="KW-0238">DNA-binding</keyword>
<dbReference type="InterPro" id="IPR009057">
    <property type="entry name" value="Homeodomain-like_sf"/>
</dbReference>
<sequence length="298" mass="32358">MTLTPAIGQGRLKARQARSAAAYTTSMLGGGLVFDHRHWACGEAEFRWKAPRHLIVLTERGSTGRTCVYSEGRLMHDGRDRPGTLSFVPAHAERSGHFRDADLVYTALWLDPALALPGCDRLAQLPMRINGTADAVVQALLTSLSADMAAGRVPEPVYLEHLVSLVALRLAGAAPAAPSRRVQGLGQRLLARLTDYIDARLDASLSLNDLAGVAGMPVDTFARRFKAETGMAPYAYVIDRRVRRAQSLLIGSALPISAVALELGFSSQSHFTSTFQRLTGTTPRSYRQHLRRDPDSSA</sequence>
<gene>
    <name evidence="5" type="ORF">CBM2605_A110025</name>
    <name evidence="6" type="ORF">CBM2607_11385</name>
</gene>
<evidence type="ECO:0000313" key="8">
    <source>
        <dbReference type="Proteomes" id="UP000256710"/>
    </source>
</evidence>
<dbReference type="Gene3D" id="1.10.10.60">
    <property type="entry name" value="Homeodomain-like"/>
    <property type="match status" value="1"/>
</dbReference>
<dbReference type="RefSeq" id="WP_018005866.1">
    <property type="nucleotide sequence ID" value="NZ_AQUR01000093.1"/>
</dbReference>
<keyword evidence="8" id="KW-1185">Reference proteome</keyword>
<dbReference type="InterPro" id="IPR050204">
    <property type="entry name" value="AraC_XylS_family_regulators"/>
</dbReference>
<dbReference type="AlphaFoldDB" id="A0A375H6C1"/>
<dbReference type="EMBL" id="LT984806">
    <property type="protein sequence ID" value="SPD46448.1"/>
    <property type="molecule type" value="Genomic_DNA"/>
</dbReference>
<dbReference type="GO" id="GO:0003700">
    <property type="term" value="F:DNA-binding transcription factor activity"/>
    <property type="evidence" value="ECO:0007669"/>
    <property type="project" value="InterPro"/>
</dbReference>
<evidence type="ECO:0000256" key="3">
    <source>
        <dbReference type="ARBA" id="ARBA00023163"/>
    </source>
</evidence>
<feature type="domain" description="HTH araC/xylS-type" evidence="4">
    <location>
        <begin position="191"/>
        <end position="289"/>
    </location>
</feature>
<dbReference type="PRINTS" id="PR00032">
    <property type="entry name" value="HTHARAC"/>
</dbReference>
<dbReference type="SMART" id="SM00342">
    <property type="entry name" value="HTH_ARAC"/>
    <property type="match status" value="1"/>
</dbReference>
<evidence type="ECO:0000256" key="2">
    <source>
        <dbReference type="ARBA" id="ARBA00023125"/>
    </source>
</evidence>
<dbReference type="EMBL" id="OFTC01000003">
    <property type="protein sequence ID" value="SOZ34621.1"/>
    <property type="molecule type" value="Genomic_DNA"/>
</dbReference>
<dbReference type="InterPro" id="IPR020449">
    <property type="entry name" value="Tscrpt_reg_AraC-type_HTH"/>
</dbReference>
<keyword evidence="3" id="KW-0804">Transcription</keyword>
<evidence type="ECO:0000256" key="1">
    <source>
        <dbReference type="ARBA" id="ARBA00023015"/>
    </source>
</evidence>
<name>A0A375H6C1_9BURK</name>
<evidence type="ECO:0000313" key="5">
    <source>
        <dbReference type="EMBL" id="SOZ34621.1"/>
    </source>
</evidence>
<dbReference type="Proteomes" id="UP000255168">
    <property type="component" value="Chromosome I"/>
</dbReference>
<keyword evidence="1" id="KW-0805">Transcription regulation</keyword>
<accession>A0A375H6C1</accession>
<evidence type="ECO:0000313" key="7">
    <source>
        <dbReference type="Proteomes" id="UP000255168"/>
    </source>
</evidence>
<proteinExistence type="predicted"/>
<dbReference type="Pfam" id="PF12833">
    <property type="entry name" value="HTH_18"/>
    <property type="match status" value="1"/>
</dbReference>
<dbReference type="PANTHER" id="PTHR46796">
    <property type="entry name" value="HTH-TYPE TRANSCRIPTIONAL ACTIVATOR RHAS-RELATED"/>
    <property type="match status" value="1"/>
</dbReference>
<dbReference type="GO" id="GO:0043565">
    <property type="term" value="F:sequence-specific DNA binding"/>
    <property type="evidence" value="ECO:0007669"/>
    <property type="project" value="InterPro"/>
</dbReference>
<evidence type="ECO:0000259" key="4">
    <source>
        <dbReference type="PROSITE" id="PS01124"/>
    </source>
</evidence>
<dbReference type="PROSITE" id="PS00041">
    <property type="entry name" value="HTH_ARAC_FAMILY_1"/>
    <property type="match status" value="1"/>
</dbReference>
<organism evidence="6 7">
    <name type="scientific">Cupriavidus neocaledonicus</name>
    <dbReference type="NCBI Taxonomy" id="1040979"/>
    <lineage>
        <taxon>Bacteria</taxon>
        <taxon>Pseudomonadati</taxon>
        <taxon>Pseudomonadota</taxon>
        <taxon>Betaproteobacteria</taxon>
        <taxon>Burkholderiales</taxon>
        <taxon>Burkholderiaceae</taxon>
        <taxon>Cupriavidus</taxon>
    </lineage>
</organism>
<dbReference type="Proteomes" id="UP000256710">
    <property type="component" value="Unassembled WGS sequence"/>
</dbReference>
<dbReference type="InterPro" id="IPR018062">
    <property type="entry name" value="HTH_AraC-typ_CS"/>
</dbReference>
<dbReference type="InterPro" id="IPR018060">
    <property type="entry name" value="HTH_AraC"/>
</dbReference>
<dbReference type="PANTHER" id="PTHR46796:SF6">
    <property type="entry name" value="ARAC SUBFAMILY"/>
    <property type="match status" value="1"/>
</dbReference>
<evidence type="ECO:0000313" key="6">
    <source>
        <dbReference type="EMBL" id="SPD46448.1"/>
    </source>
</evidence>